<accession>A0A7S4S5Q0</accession>
<dbReference type="PANTHER" id="PTHR38567">
    <property type="entry name" value="DUF4291 DOMAIN-CONTAINING PROTEIN"/>
    <property type="match status" value="1"/>
</dbReference>
<dbReference type="Pfam" id="PF14124">
    <property type="entry name" value="DUF4291"/>
    <property type="match status" value="1"/>
</dbReference>
<sequence>MEQCLWSPTRMTWIKPSAVWMAYRCGWTTLKDKNQARVLALDVSRSGFEQLLMGAVLSHGSKEGKCRNRAVVVQWDPERVMDPRAPPDEVFTKKLVNVRSIQIGLRGESVQTLLNPSFVRRVTDVTPAFRAAVGALSASPPDLEAAGALLWPRPEVELPVPAALRAALQMDCSGE</sequence>
<evidence type="ECO:0000313" key="1">
    <source>
        <dbReference type="EMBL" id="CAE4635520.1"/>
    </source>
</evidence>
<proteinExistence type="predicted"/>
<dbReference type="AlphaFoldDB" id="A0A7S4S5Q0"/>
<dbReference type="InterPro" id="IPR025633">
    <property type="entry name" value="DUF4291"/>
</dbReference>
<name>A0A7S4S5Q0_9DINO</name>
<gene>
    <name evidence="1" type="ORF">AMON00008_LOCUS45481</name>
</gene>
<reference evidence="1" key="1">
    <citation type="submission" date="2021-01" db="EMBL/GenBank/DDBJ databases">
        <authorList>
            <person name="Corre E."/>
            <person name="Pelletier E."/>
            <person name="Niang G."/>
            <person name="Scheremetjew M."/>
            <person name="Finn R."/>
            <person name="Kale V."/>
            <person name="Holt S."/>
            <person name="Cochrane G."/>
            <person name="Meng A."/>
            <person name="Brown T."/>
            <person name="Cohen L."/>
        </authorList>
    </citation>
    <scope>NUCLEOTIDE SEQUENCE</scope>
    <source>
        <strain evidence="1">CCMP3105</strain>
    </source>
</reference>
<dbReference type="PANTHER" id="PTHR38567:SF1">
    <property type="entry name" value="DUF4291 DOMAIN-CONTAINING PROTEIN"/>
    <property type="match status" value="1"/>
</dbReference>
<dbReference type="EMBL" id="HBNR01064401">
    <property type="protein sequence ID" value="CAE4635520.1"/>
    <property type="molecule type" value="Transcribed_RNA"/>
</dbReference>
<organism evidence="1">
    <name type="scientific">Alexandrium monilatum</name>
    <dbReference type="NCBI Taxonomy" id="311494"/>
    <lineage>
        <taxon>Eukaryota</taxon>
        <taxon>Sar</taxon>
        <taxon>Alveolata</taxon>
        <taxon>Dinophyceae</taxon>
        <taxon>Gonyaulacales</taxon>
        <taxon>Pyrocystaceae</taxon>
        <taxon>Alexandrium</taxon>
    </lineage>
</organism>
<protein>
    <submittedName>
        <fullName evidence="1">Uncharacterized protein</fullName>
    </submittedName>
</protein>